<feature type="binding site" evidence="13">
    <location>
        <position position="101"/>
    </location>
    <ligand>
        <name>Zn(2+)</name>
        <dbReference type="ChEBI" id="CHEBI:29105"/>
    </ligand>
</feature>
<evidence type="ECO:0000256" key="3">
    <source>
        <dbReference type="ARBA" id="ARBA00011738"/>
    </source>
</evidence>
<dbReference type="Gene3D" id="1.10.10.10">
    <property type="entry name" value="Winged helix-like DNA-binding domain superfamily/Winged helix DNA-binding domain"/>
    <property type="match status" value="1"/>
</dbReference>
<gene>
    <name evidence="16" type="ORF">SAMN05421547_104282</name>
</gene>
<evidence type="ECO:0000256" key="8">
    <source>
        <dbReference type="ARBA" id="ARBA00022833"/>
    </source>
</evidence>
<feature type="binding site" evidence="13">
    <location>
        <position position="141"/>
    </location>
    <ligand>
        <name>Zn(2+)</name>
        <dbReference type="ChEBI" id="CHEBI:29105"/>
    </ligand>
</feature>
<keyword evidence="5" id="KW-0963">Cytoplasm</keyword>
<evidence type="ECO:0000313" key="16">
    <source>
        <dbReference type="EMBL" id="SDY39791.1"/>
    </source>
</evidence>
<dbReference type="GeneID" id="94691886"/>
<reference evidence="16 17" key="1">
    <citation type="submission" date="2016-10" db="EMBL/GenBank/DDBJ databases">
        <authorList>
            <person name="de Groot N.N."/>
        </authorList>
    </citation>
    <scope>NUCLEOTIDE SEQUENCE [LARGE SCALE GENOMIC DNA]</scope>
    <source>
        <strain evidence="16 17">LMG 24775</strain>
    </source>
</reference>
<dbReference type="GO" id="GO:0045892">
    <property type="term" value="P:negative regulation of DNA-templated transcription"/>
    <property type="evidence" value="ECO:0007669"/>
    <property type="project" value="TreeGrafter"/>
</dbReference>
<evidence type="ECO:0000256" key="4">
    <source>
        <dbReference type="ARBA" id="ARBA00020910"/>
    </source>
</evidence>
<dbReference type="InterPro" id="IPR036388">
    <property type="entry name" value="WH-like_DNA-bd_sf"/>
</dbReference>
<proteinExistence type="inferred from homology"/>
<evidence type="ECO:0000256" key="13">
    <source>
        <dbReference type="PIRSR" id="PIRSR602481-1"/>
    </source>
</evidence>
<dbReference type="EMBL" id="FNPE01000004">
    <property type="protein sequence ID" value="SDY39791.1"/>
    <property type="molecule type" value="Genomic_DNA"/>
</dbReference>
<evidence type="ECO:0000313" key="17">
    <source>
        <dbReference type="Proteomes" id="UP000183417"/>
    </source>
</evidence>
<dbReference type="InterPro" id="IPR043135">
    <property type="entry name" value="Fur_C"/>
</dbReference>
<feature type="binding site" evidence="13">
    <location>
        <position position="104"/>
    </location>
    <ligand>
        <name>Zn(2+)</name>
        <dbReference type="ChEBI" id="CHEBI:29105"/>
    </ligand>
</feature>
<dbReference type="GO" id="GO:0008270">
    <property type="term" value="F:zinc ion binding"/>
    <property type="evidence" value="ECO:0007669"/>
    <property type="project" value="TreeGrafter"/>
</dbReference>
<keyword evidence="9 14" id="KW-0408">Iron</keyword>
<dbReference type="GO" id="GO:0005829">
    <property type="term" value="C:cytosol"/>
    <property type="evidence" value="ECO:0007669"/>
    <property type="project" value="TreeGrafter"/>
</dbReference>
<evidence type="ECO:0000256" key="10">
    <source>
        <dbReference type="ARBA" id="ARBA00023015"/>
    </source>
</evidence>
<keyword evidence="12" id="KW-0804">Transcription</keyword>
<dbReference type="SUPFAM" id="SSF46785">
    <property type="entry name" value="Winged helix' DNA-binding domain"/>
    <property type="match status" value="1"/>
</dbReference>
<dbReference type="InterPro" id="IPR002481">
    <property type="entry name" value="FUR"/>
</dbReference>
<keyword evidence="6" id="KW-0678">Repressor</keyword>
<sequence>MTRSKMPLSPGGEPELRSVGLKATLPRMQVLEIFRQSASRHLHAEDVFRLLAERRAEVGLATIYRVLSQLEAAGLLLRQTFESGKAVFELNEGPHHDHLICLQCGRVDEFSNDHIEALQHQVAQAHGYRLADHRLALYGHCGACSQLPPESPAQPEQARQPALQDNE</sequence>
<evidence type="ECO:0000256" key="15">
    <source>
        <dbReference type="SAM" id="MobiDB-lite"/>
    </source>
</evidence>
<keyword evidence="11" id="KW-0238">DNA-binding</keyword>
<feature type="binding site" evidence="14">
    <location>
        <position position="95"/>
    </location>
    <ligand>
        <name>Fe cation</name>
        <dbReference type="ChEBI" id="CHEBI:24875"/>
    </ligand>
</feature>
<dbReference type="Proteomes" id="UP000183417">
    <property type="component" value="Unassembled WGS sequence"/>
</dbReference>
<dbReference type="PANTHER" id="PTHR33202:SF2">
    <property type="entry name" value="FERRIC UPTAKE REGULATION PROTEIN"/>
    <property type="match status" value="1"/>
</dbReference>
<feature type="binding site" evidence="14">
    <location>
        <position position="116"/>
    </location>
    <ligand>
        <name>Fe cation</name>
        <dbReference type="ChEBI" id="CHEBI:24875"/>
    </ligand>
</feature>
<evidence type="ECO:0000256" key="5">
    <source>
        <dbReference type="ARBA" id="ARBA00022490"/>
    </source>
</evidence>
<dbReference type="Pfam" id="PF01475">
    <property type="entry name" value="FUR"/>
    <property type="match status" value="1"/>
</dbReference>
<name>A0A1H3JIM6_9BURK</name>
<dbReference type="GO" id="GO:0032993">
    <property type="term" value="C:protein-DNA complex"/>
    <property type="evidence" value="ECO:0007669"/>
    <property type="project" value="UniProtKB-ARBA"/>
</dbReference>
<dbReference type="FunFam" id="1.10.10.10:FF:000007">
    <property type="entry name" value="Ferric uptake regulation protein"/>
    <property type="match status" value="1"/>
</dbReference>
<dbReference type="GO" id="GO:0001216">
    <property type="term" value="F:DNA-binding transcription activator activity"/>
    <property type="evidence" value="ECO:0007669"/>
    <property type="project" value="UniProtKB-ARBA"/>
</dbReference>
<dbReference type="FunFam" id="3.30.1490.190:FF:000001">
    <property type="entry name" value="Ferric uptake regulation protein"/>
    <property type="match status" value="1"/>
</dbReference>
<dbReference type="CDD" id="cd07153">
    <property type="entry name" value="Fur_like"/>
    <property type="match status" value="1"/>
</dbReference>
<protein>
    <recommendedName>
        <fullName evidence="4">Ferric uptake regulation protein</fullName>
    </recommendedName>
</protein>
<evidence type="ECO:0000256" key="6">
    <source>
        <dbReference type="ARBA" id="ARBA00022491"/>
    </source>
</evidence>
<dbReference type="GO" id="GO:0000976">
    <property type="term" value="F:transcription cis-regulatory region binding"/>
    <property type="evidence" value="ECO:0007669"/>
    <property type="project" value="UniProtKB-ARBA"/>
</dbReference>
<evidence type="ECO:0000256" key="9">
    <source>
        <dbReference type="ARBA" id="ARBA00023004"/>
    </source>
</evidence>
<evidence type="ECO:0000256" key="2">
    <source>
        <dbReference type="ARBA" id="ARBA00007957"/>
    </source>
</evidence>
<keyword evidence="10" id="KW-0805">Transcription regulation</keyword>
<dbReference type="RefSeq" id="WP_016446224.1">
    <property type="nucleotide sequence ID" value="NZ_AP025556.1"/>
</dbReference>
<comment type="subunit">
    <text evidence="3">Homodimer.</text>
</comment>
<keyword evidence="7 13" id="KW-0479">Metal-binding</keyword>
<comment type="subcellular location">
    <subcellularLocation>
        <location evidence="1">Cytoplasm</location>
    </subcellularLocation>
</comment>
<feature type="region of interest" description="Disordered" evidence="15">
    <location>
        <begin position="148"/>
        <end position="167"/>
    </location>
</feature>
<keyword evidence="8 13" id="KW-0862">Zinc</keyword>
<dbReference type="GO" id="GO:1900705">
    <property type="term" value="P:negative regulation of siderophore biosynthetic process"/>
    <property type="evidence" value="ECO:0007669"/>
    <property type="project" value="TreeGrafter"/>
</dbReference>
<evidence type="ECO:0000256" key="11">
    <source>
        <dbReference type="ARBA" id="ARBA00023125"/>
    </source>
</evidence>
<feature type="binding site" evidence="14">
    <location>
        <position position="97"/>
    </location>
    <ligand>
        <name>Fe cation</name>
        <dbReference type="ChEBI" id="CHEBI:24875"/>
    </ligand>
</feature>
<comment type="cofactor">
    <cofactor evidence="14">
        <name>Mn(2+)</name>
        <dbReference type="ChEBI" id="CHEBI:29035"/>
    </cofactor>
    <cofactor evidence="14">
        <name>Fe(2+)</name>
        <dbReference type="ChEBI" id="CHEBI:29033"/>
    </cofactor>
    <text evidence="14">Binds 1 Mn(2+) or Fe(2+) ion per subunit.</text>
</comment>
<organism evidence="16 17">
    <name type="scientific">Delftia lacustris</name>
    <dbReference type="NCBI Taxonomy" id="558537"/>
    <lineage>
        <taxon>Bacteria</taxon>
        <taxon>Pseudomonadati</taxon>
        <taxon>Pseudomonadota</taxon>
        <taxon>Betaproteobacteria</taxon>
        <taxon>Burkholderiales</taxon>
        <taxon>Comamonadaceae</taxon>
        <taxon>Delftia</taxon>
    </lineage>
</organism>
<comment type="cofactor">
    <cofactor evidence="13">
        <name>Zn(2+)</name>
        <dbReference type="ChEBI" id="CHEBI:29105"/>
    </cofactor>
    <text evidence="13">Binds 1 zinc ion per subunit.</text>
</comment>
<evidence type="ECO:0000256" key="1">
    <source>
        <dbReference type="ARBA" id="ARBA00004496"/>
    </source>
</evidence>
<dbReference type="NCBIfam" id="NF006999">
    <property type="entry name" value="PRK09462.1"/>
    <property type="match status" value="1"/>
</dbReference>
<feature type="binding site" evidence="14">
    <location>
        <position position="133"/>
    </location>
    <ligand>
        <name>Fe cation</name>
        <dbReference type="ChEBI" id="CHEBI:24875"/>
    </ligand>
</feature>
<accession>A0A1H3JIM6</accession>
<dbReference type="InterPro" id="IPR036390">
    <property type="entry name" value="WH_DNA-bd_sf"/>
</dbReference>
<evidence type="ECO:0000256" key="12">
    <source>
        <dbReference type="ARBA" id="ARBA00023163"/>
    </source>
</evidence>
<feature type="binding site" evidence="13">
    <location>
        <position position="144"/>
    </location>
    <ligand>
        <name>Zn(2+)</name>
        <dbReference type="ChEBI" id="CHEBI:29105"/>
    </ligand>
</feature>
<evidence type="ECO:0000256" key="14">
    <source>
        <dbReference type="PIRSR" id="PIRSR602481-2"/>
    </source>
</evidence>
<evidence type="ECO:0000256" key="7">
    <source>
        <dbReference type="ARBA" id="ARBA00022723"/>
    </source>
</evidence>
<comment type="similarity">
    <text evidence="2">Belongs to the Fur family.</text>
</comment>
<dbReference type="Gene3D" id="3.30.1490.190">
    <property type="match status" value="1"/>
</dbReference>
<dbReference type="AlphaFoldDB" id="A0A1H3JIM6"/>
<dbReference type="PANTHER" id="PTHR33202">
    <property type="entry name" value="ZINC UPTAKE REGULATION PROTEIN"/>
    <property type="match status" value="1"/>
</dbReference>